<dbReference type="EMBL" id="MN739951">
    <property type="protein sequence ID" value="QHT79650.1"/>
    <property type="molecule type" value="Genomic_DNA"/>
</dbReference>
<accession>A0A6C0HGY6</accession>
<proteinExistence type="predicted"/>
<dbReference type="AlphaFoldDB" id="A0A6C0HGY6"/>
<sequence length="182" mass="21417">MTTTLSLTGKHHINHLNLTGKSSSYSKSTTTPYYVVKFKKYIFDSFITPIMSKQWKILRQNAYNITNTINRLQSYYTITKDETLLLYENMLLIIKTTIDTTDELENLENNLFNTNGNVAQLMYKVPRIRLSPPYELYNLIIGKPDKFAYDKKIIDYITDIIKKEYITFNEIEEKVKSKLEDL</sequence>
<evidence type="ECO:0000313" key="1">
    <source>
        <dbReference type="EMBL" id="QHT79650.1"/>
    </source>
</evidence>
<name>A0A6C0HGY6_9ZZZZ</name>
<reference evidence="1" key="1">
    <citation type="journal article" date="2020" name="Nature">
        <title>Giant virus diversity and host interactions through global metagenomics.</title>
        <authorList>
            <person name="Schulz F."/>
            <person name="Roux S."/>
            <person name="Paez-Espino D."/>
            <person name="Jungbluth S."/>
            <person name="Walsh D.A."/>
            <person name="Denef V.J."/>
            <person name="McMahon K.D."/>
            <person name="Konstantinidis K.T."/>
            <person name="Eloe-Fadrosh E.A."/>
            <person name="Kyrpides N.C."/>
            <person name="Woyke T."/>
        </authorList>
    </citation>
    <scope>NUCLEOTIDE SEQUENCE</scope>
    <source>
        <strain evidence="1">GVMAG-M-3300023184-101</strain>
    </source>
</reference>
<organism evidence="1">
    <name type="scientific">viral metagenome</name>
    <dbReference type="NCBI Taxonomy" id="1070528"/>
    <lineage>
        <taxon>unclassified sequences</taxon>
        <taxon>metagenomes</taxon>
        <taxon>organismal metagenomes</taxon>
    </lineage>
</organism>
<protein>
    <submittedName>
        <fullName evidence="1">Uncharacterized protein</fullName>
    </submittedName>
</protein>